<dbReference type="Pfam" id="PF07715">
    <property type="entry name" value="Plug"/>
    <property type="match status" value="1"/>
</dbReference>
<evidence type="ECO:0000259" key="19">
    <source>
        <dbReference type="Pfam" id="PF07715"/>
    </source>
</evidence>
<gene>
    <name evidence="20" type="ORF">NG42_06340</name>
</gene>
<feature type="domain" description="TonB-dependent receptor-like beta-barrel" evidence="18">
    <location>
        <begin position="269"/>
        <end position="683"/>
    </location>
</feature>
<dbReference type="GO" id="GO:0015344">
    <property type="term" value="F:siderophore uptake transmembrane transporter activity"/>
    <property type="evidence" value="ECO:0007669"/>
    <property type="project" value="TreeGrafter"/>
</dbReference>
<evidence type="ECO:0000313" key="21">
    <source>
        <dbReference type="Proteomes" id="UP000037088"/>
    </source>
</evidence>
<dbReference type="EMBL" id="JRXE01000007">
    <property type="protein sequence ID" value="KOC91168.1"/>
    <property type="molecule type" value="Genomic_DNA"/>
</dbReference>
<keyword evidence="10 16" id="KW-0798">TonB box</keyword>
<evidence type="ECO:0000256" key="9">
    <source>
        <dbReference type="ARBA" id="ARBA00023065"/>
    </source>
</evidence>
<evidence type="ECO:0000256" key="11">
    <source>
        <dbReference type="ARBA" id="ARBA00023136"/>
    </source>
</evidence>
<dbReference type="Pfam" id="PF00593">
    <property type="entry name" value="TonB_dep_Rec_b-barrel"/>
    <property type="match status" value="1"/>
</dbReference>
<evidence type="ECO:0000256" key="4">
    <source>
        <dbReference type="ARBA" id="ARBA00022452"/>
    </source>
</evidence>
<dbReference type="Proteomes" id="UP000037088">
    <property type="component" value="Unassembled WGS sequence"/>
</dbReference>
<evidence type="ECO:0000259" key="18">
    <source>
        <dbReference type="Pfam" id="PF00593"/>
    </source>
</evidence>
<evidence type="ECO:0000256" key="6">
    <source>
        <dbReference type="ARBA" id="ARBA00022692"/>
    </source>
</evidence>
<dbReference type="Gene3D" id="2.170.130.10">
    <property type="entry name" value="TonB-dependent receptor, plug domain"/>
    <property type="match status" value="1"/>
</dbReference>
<dbReference type="GO" id="GO:0015891">
    <property type="term" value="P:siderophore transport"/>
    <property type="evidence" value="ECO:0007669"/>
    <property type="project" value="InterPro"/>
</dbReference>
<evidence type="ECO:0000256" key="3">
    <source>
        <dbReference type="ARBA" id="ARBA00022448"/>
    </source>
</evidence>
<evidence type="ECO:0000256" key="8">
    <source>
        <dbReference type="ARBA" id="ARBA00023004"/>
    </source>
</evidence>
<dbReference type="CDD" id="cd01347">
    <property type="entry name" value="ligand_gated_channel"/>
    <property type="match status" value="1"/>
</dbReference>
<evidence type="ECO:0000256" key="13">
    <source>
        <dbReference type="ARBA" id="ARBA00023237"/>
    </source>
</evidence>
<evidence type="ECO:0000256" key="5">
    <source>
        <dbReference type="ARBA" id="ARBA00022496"/>
    </source>
</evidence>
<dbReference type="SUPFAM" id="SSF56935">
    <property type="entry name" value="Porins"/>
    <property type="match status" value="1"/>
</dbReference>
<keyword evidence="5" id="KW-0410">Iron transport</keyword>
<dbReference type="GO" id="GO:0009279">
    <property type="term" value="C:cell outer membrane"/>
    <property type="evidence" value="ECO:0007669"/>
    <property type="project" value="UniProtKB-SubCell"/>
</dbReference>
<dbReference type="GO" id="GO:0038023">
    <property type="term" value="F:signaling receptor activity"/>
    <property type="evidence" value="ECO:0007669"/>
    <property type="project" value="InterPro"/>
</dbReference>
<evidence type="ECO:0000256" key="12">
    <source>
        <dbReference type="ARBA" id="ARBA00023170"/>
    </source>
</evidence>
<dbReference type="InterPro" id="IPR010105">
    <property type="entry name" value="TonB_sidphr_rcpt"/>
</dbReference>
<keyword evidence="3 14" id="KW-0813">Transport</keyword>
<dbReference type="NCBIfam" id="TIGR01783">
    <property type="entry name" value="TonB-siderophor"/>
    <property type="match status" value="1"/>
</dbReference>
<keyword evidence="21" id="KW-1185">Reference proteome</keyword>
<keyword evidence="7 17" id="KW-0732">Signal</keyword>
<dbReference type="PROSITE" id="PS01156">
    <property type="entry name" value="TONB_DEPENDENT_REC_2"/>
    <property type="match status" value="1"/>
</dbReference>
<dbReference type="PROSITE" id="PS52016">
    <property type="entry name" value="TONB_DEPENDENT_REC_3"/>
    <property type="match status" value="1"/>
</dbReference>
<name>A0A0L7T732_9GAMM</name>
<evidence type="ECO:0000256" key="2">
    <source>
        <dbReference type="ARBA" id="ARBA00009810"/>
    </source>
</evidence>
<reference evidence="20 21" key="1">
    <citation type="journal article" date="2015" name="Int. J. Syst. Evol. Microbiol.">
        <title>Erwinia iniecta sp. nov., isolated from Russian wheat aphids (Diuraphis noxia).</title>
        <authorList>
            <person name="Campillo T."/>
            <person name="Luna E."/>
            <person name="Portier P."/>
            <person name="Fischer-Le Saux M."/>
            <person name="Lapitan N."/>
            <person name="Tisserat N.A."/>
            <person name="Leach J.E."/>
        </authorList>
    </citation>
    <scope>NUCLEOTIDE SEQUENCE [LARGE SCALE GENOMIC DNA]</scope>
    <source>
        <strain evidence="20 21">B120</strain>
    </source>
</reference>
<evidence type="ECO:0000256" key="14">
    <source>
        <dbReference type="PROSITE-ProRule" id="PRU01360"/>
    </source>
</evidence>
<keyword evidence="8" id="KW-0408">Iron</keyword>
<dbReference type="FunFam" id="2.170.130.10:FF:000010">
    <property type="entry name" value="Ferripyoverdine receptor"/>
    <property type="match status" value="1"/>
</dbReference>
<keyword evidence="9" id="KW-0406">Ion transport</keyword>
<evidence type="ECO:0000313" key="20">
    <source>
        <dbReference type="EMBL" id="KOC91168.1"/>
    </source>
</evidence>
<feature type="short sequence motif" description="TonB C-terminal box" evidence="15">
    <location>
        <begin position="697"/>
        <end position="714"/>
    </location>
</feature>
<keyword evidence="12 20" id="KW-0675">Receptor</keyword>
<comment type="similarity">
    <text evidence="2 14 16">Belongs to the TonB-dependent receptor family.</text>
</comment>
<comment type="caution">
    <text evidence="20">The sequence shown here is derived from an EMBL/GenBank/DDBJ whole genome shotgun (WGS) entry which is preliminary data.</text>
</comment>
<dbReference type="InterPro" id="IPR037066">
    <property type="entry name" value="Plug_dom_sf"/>
</dbReference>
<keyword evidence="11 14" id="KW-0472">Membrane</keyword>
<evidence type="ECO:0000256" key="16">
    <source>
        <dbReference type="RuleBase" id="RU003357"/>
    </source>
</evidence>
<evidence type="ECO:0000256" key="10">
    <source>
        <dbReference type="ARBA" id="ARBA00023077"/>
    </source>
</evidence>
<feature type="domain" description="TonB-dependent receptor plug" evidence="19">
    <location>
        <begin position="59"/>
        <end position="159"/>
    </location>
</feature>
<accession>A0A0L7T732</accession>
<proteinExistence type="inferred from homology"/>
<dbReference type="InterPro" id="IPR010917">
    <property type="entry name" value="TonB_rcpt_CS"/>
</dbReference>
<dbReference type="InterPro" id="IPR012910">
    <property type="entry name" value="Plug_dom"/>
</dbReference>
<organism evidence="20 21">
    <name type="scientific">Winslowiella iniecta</name>
    <dbReference type="NCBI Taxonomy" id="1560201"/>
    <lineage>
        <taxon>Bacteria</taxon>
        <taxon>Pseudomonadati</taxon>
        <taxon>Pseudomonadota</taxon>
        <taxon>Gammaproteobacteria</taxon>
        <taxon>Enterobacterales</taxon>
        <taxon>Erwiniaceae</taxon>
        <taxon>Winslowiella</taxon>
    </lineage>
</organism>
<dbReference type="InterPro" id="IPR036942">
    <property type="entry name" value="Beta-barrel_TonB_sf"/>
</dbReference>
<sequence length="714" mass="79234">MSQKTTLALLVSVTLSGPVFAAEQTMTVNAVASDEGVTEDTGAYNTTTMVTGTGLSLSARETPQSVSVVTKQRMIDQNLDNAASVVNNTTGMFVRQLDADRFSFSSRGMGVNNILRDSVTTFYDTRFNYGDNLVDTVTLDRIEVLRGAAGLMVGPGNPSAAVNLVRKKPTRDFRGEVTAGVGSWDKWRTGLDLSGPLNDTGSVRGRFVTAYQDSNSHIDRLSANKYPIYGILEADLTDNTLFTVGVDYQRSNTHGGMFGGLPIYYADGSKTDYDRSDSFAPDWAFSKTRTFTTFTSLEHQFDNGWNIKGSFTYDNNTLDEHVLWATGFPDRASNIGMMPGSMTRIEGERRQQNYDLQVNGSYDLLGRTHRVAFGFNHQRQDFQNDYFNAECMLTRSCAGLGDFTAPGWSYPEPSWSSERSYGSEGRNEQTAGYAVTQISLADPLTLIVGGRMTSWKTRGDNFGTAQNASYSDEFVPYGGLVWNITDDFSTYASYTGIFNPEYRRNRNNQLIDPVSGQNYELGIKGVALDNGLDYSLAVFEIRQDNLSVLDAEAPRLPDNSSPYRAVDGTKTRGFEAEVSGQITDNWRVYTGYTQFRAVDPDGVRINTSAPNKLFKLFTTYTLPGAFSNLTLGGGVNWQDKTWLTVAGPQGSTLAEQKSFAVVNLMGRYQFTPDLSLTLNLNNVFDKEYYSQFGQYTQYYYGTPRNVEATLRYRF</sequence>
<evidence type="ECO:0000256" key="7">
    <source>
        <dbReference type="ARBA" id="ARBA00022729"/>
    </source>
</evidence>
<evidence type="ECO:0000256" key="1">
    <source>
        <dbReference type="ARBA" id="ARBA00004571"/>
    </source>
</evidence>
<dbReference type="InterPro" id="IPR000531">
    <property type="entry name" value="Beta-barrel_TonB"/>
</dbReference>
<dbReference type="InterPro" id="IPR039426">
    <property type="entry name" value="TonB-dep_rcpt-like"/>
</dbReference>
<evidence type="ECO:0000256" key="15">
    <source>
        <dbReference type="PROSITE-ProRule" id="PRU10144"/>
    </source>
</evidence>
<dbReference type="PANTHER" id="PTHR32552">
    <property type="entry name" value="FERRICHROME IRON RECEPTOR-RELATED"/>
    <property type="match status" value="1"/>
</dbReference>
<feature type="chain" id="PRO_5005576325" evidence="17">
    <location>
        <begin position="22"/>
        <end position="714"/>
    </location>
</feature>
<evidence type="ECO:0000256" key="17">
    <source>
        <dbReference type="SAM" id="SignalP"/>
    </source>
</evidence>
<keyword evidence="4 14" id="KW-1134">Transmembrane beta strand</keyword>
<keyword evidence="6 14" id="KW-0812">Transmembrane</keyword>
<dbReference type="AlphaFoldDB" id="A0A0L7T732"/>
<dbReference type="PANTHER" id="PTHR32552:SF74">
    <property type="entry name" value="HYDROXAMATE SIDEROPHORE RECEPTOR FHUE"/>
    <property type="match status" value="1"/>
</dbReference>
<feature type="signal peptide" evidence="17">
    <location>
        <begin position="1"/>
        <end position="21"/>
    </location>
</feature>
<protein>
    <submittedName>
        <fullName evidence="20">TonB-dependent receptor</fullName>
    </submittedName>
</protein>
<comment type="subcellular location">
    <subcellularLocation>
        <location evidence="1 14">Cell outer membrane</location>
        <topology evidence="1 14">Multi-pass membrane protein</topology>
    </subcellularLocation>
</comment>
<keyword evidence="13 14" id="KW-0998">Cell outer membrane</keyword>
<dbReference type="Gene3D" id="2.40.170.20">
    <property type="entry name" value="TonB-dependent receptor, beta-barrel domain"/>
    <property type="match status" value="1"/>
</dbReference>
<dbReference type="PATRIC" id="fig|1560201.3.peg.1351"/>